<evidence type="ECO:0000313" key="3">
    <source>
        <dbReference type="Proteomes" id="UP001214441"/>
    </source>
</evidence>
<sequence length="459" mass="48285">MNVRVLRTELRRSVAPWAGVAVVAVGLGFLYLINGAWWRGTARWTAHWTPMALWTRSLLAFLWPLAVGLGVMQGLRDPRSGTAELLATTPRPAWHRAALLAGTTALTLTAGFALFVLQGGVRVLLGGAAYTHLGWLPISLVGGLALVAGALFGMGAARALPSVLTPPALTVVALAATVLLQQTPDSALPSGLAPNRLSQLSPAVSQVRESLLTLSASVHAGQTLWLLGMLATGFALLVVTSARARLLALAPVLAGAALALLVLPAEPRDTYVVDEAAAAMVCEGPVCVTKEQQHRLAELAPHGRKAHRLLRQVLGGQAPATFREETAPRAISDDRDLSREDALLDFDDPVFARAKGEELTRVLLAEGLAPHCLGRSEAESGVLTELAAQSVAAGSVLGDFKPLGGSAWSEKDQRAEAAPVWQKLKALPPAEQRSRILAARSAAFSCERDALEALAGDSR</sequence>
<feature type="transmembrane region" description="Helical" evidence="1">
    <location>
        <begin position="53"/>
        <end position="72"/>
    </location>
</feature>
<feature type="transmembrane region" description="Helical" evidence="1">
    <location>
        <begin position="220"/>
        <end position="239"/>
    </location>
</feature>
<feature type="transmembrane region" description="Helical" evidence="1">
    <location>
        <begin position="93"/>
        <end position="117"/>
    </location>
</feature>
<reference evidence="2 3" key="1">
    <citation type="submission" date="2023-05" db="EMBL/GenBank/DDBJ databases">
        <title>Streptantibioticus silvisoli sp. nov., acidotolerant actinomycetes 1 from pine litter.</title>
        <authorList>
            <person name="Swiecimska M."/>
            <person name="Golinska P."/>
            <person name="Sangal V."/>
            <person name="Wachnowicz B."/>
            <person name="Goodfellow M."/>
        </authorList>
    </citation>
    <scope>NUCLEOTIDE SEQUENCE [LARGE SCALE GENOMIC DNA]</scope>
    <source>
        <strain evidence="2 3">DSM 42109</strain>
    </source>
</reference>
<dbReference type="EMBL" id="JANCPR020000007">
    <property type="protein sequence ID" value="MDJ1132056.1"/>
    <property type="molecule type" value="Genomic_DNA"/>
</dbReference>
<dbReference type="RefSeq" id="WP_274042372.1">
    <property type="nucleotide sequence ID" value="NZ_JANCPR020000007.1"/>
</dbReference>
<evidence type="ECO:0000313" key="2">
    <source>
        <dbReference type="EMBL" id="MDJ1132056.1"/>
    </source>
</evidence>
<proteinExistence type="predicted"/>
<keyword evidence="1" id="KW-0472">Membrane</keyword>
<name>A0ABT6ZTU4_9ACTN</name>
<feature type="transmembrane region" description="Helical" evidence="1">
    <location>
        <begin position="159"/>
        <end position="180"/>
    </location>
</feature>
<dbReference type="Proteomes" id="UP001214441">
    <property type="component" value="Unassembled WGS sequence"/>
</dbReference>
<organism evidence="2 3">
    <name type="scientific">Streptomyces iconiensis</name>
    <dbReference type="NCBI Taxonomy" id="1384038"/>
    <lineage>
        <taxon>Bacteria</taxon>
        <taxon>Bacillati</taxon>
        <taxon>Actinomycetota</taxon>
        <taxon>Actinomycetes</taxon>
        <taxon>Kitasatosporales</taxon>
        <taxon>Streptomycetaceae</taxon>
        <taxon>Streptomyces</taxon>
    </lineage>
</organism>
<gene>
    <name evidence="2" type="ORF">NMN56_008845</name>
</gene>
<feature type="transmembrane region" description="Helical" evidence="1">
    <location>
        <begin position="129"/>
        <end position="152"/>
    </location>
</feature>
<comment type="caution">
    <text evidence="2">The sequence shown here is derived from an EMBL/GenBank/DDBJ whole genome shotgun (WGS) entry which is preliminary data.</text>
</comment>
<accession>A0ABT6ZTU4</accession>
<feature type="transmembrane region" description="Helical" evidence="1">
    <location>
        <begin position="246"/>
        <end position="265"/>
    </location>
</feature>
<keyword evidence="1" id="KW-1133">Transmembrane helix</keyword>
<evidence type="ECO:0008006" key="4">
    <source>
        <dbReference type="Google" id="ProtNLM"/>
    </source>
</evidence>
<protein>
    <recommendedName>
        <fullName evidence="4">Integral membrane protein</fullName>
    </recommendedName>
</protein>
<keyword evidence="1" id="KW-0812">Transmembrane</keyword>
<feature type="transmembrane region" description="Helical" evidence="1">
    <location>
        <begin position="14"/>
        <end position="33"/>
    </location>
</feature>
<evidence type="ECO:0000256" key="1">
    <source>
        <dbReference type="SAM" id="Phobius"/>
    </source>
</evidence>
<keyword evidence="3" id="KW-1185">Reference proteome</keyword>